<dbReference type="AlphaFoldDB" id="A0A2N5HP40"/>
<sequence>MRKYPKTVIGSAILLALLLLSLLYPYYGPKDFNHKIIVTNEQGDVIGRAPFPPSEKHLLGTDRNGEDLHLLLLYGAKFTLITAFGVALIRVVLGGALGLFLSIGVPYLKSYIQDVFIIFRYIPAILLGLILMMPIAGEFNDVAIFSIVTYQIIILVIIGIPSVTMFASDVTDDLLKTNYVQSSYLMGASKWHIIRRQLMPHLRSYGLLFTVQQIISTLHITMQLGLFGMFLGGRNRAGIMGYDEPPKPATISNEWAGLIGQNFSEFMRAPWAILTPIIAYFLVIVIVNMIKKELEENLNGRKVLRRYKNRRKIKQDPVKQSSCPDFQLVGQLEKSS</sequence>
<dbReference type="GO" id="GO:0055085">
    <property type="term" value="P:transmembrane transport"/>
    <property type="evidence" value="ECO:0007669"/>
    <property type="project" value="InterPro"/>
</dbReference>
<evidence type="ECO:0000256" key="1">
    <source>
        <dbReference type="ARBA" id="ARBA00004141"/>
    </source>
</evidence>
<proteinExistence type="inferred from homology"/>
<feature type="transmembrane region" description="Helical" evidence="6">
    <location>
        <begin position="78"/>
        <end position="103"/>
    </location>
</feature>
<dbReference type="SUPFAM" id="SSF161098">
    <property type="entry name" value="MetI-like"/>
    <property type="match status" value="1"/>
</dbReference>
<dbReference type="Gene3D" id="1.10.3720.10">
    <property type="entry name" value="MetI-like"/>
    <property type="match status" value="1"/>
</dbReference>
<dbReference type="PROSITE" id="PS50928">
    <property type="entry name" value="ABC_TM1"/>
    <property type="match status" value="1"/>
</dbReference>
<keyword evidence="3 6" id="KW-0812">Transmembrane</keyword>
<feature type="transmembrane region" description="Helical" evidence="6">
    <location>
        <begin position="115"/>
        <end position="136"/>
    </location>
</feature>
<keyword evidence="2 6" id="KW-0813">Transport</keyword>
<evidence type="ECO:0000256" key="3">
    <source>
        <dbReference type="ARBA" id="ARBA00022692"/>
    </source>
</evidence>
<dbReference type="InterPro" id="IPR000515">
    <property type="entry name" value="MetI-like"/>
</dbReference>
<evidence type="ECO:0000313" key="8">
    <source>
        <dbReference type="EMBL" id="PLS07292.1"/>
    </source>
</evidence>
<dbReference type="GO" id="GO:0005886">
    <property type="term" value="C:plasma membrane"/>
    <property type="evidence" value="ECO:0007669"/>
    <property type="project" value="UniProtKB-SubCell"/>
</dbReference>
<feature type="transmembrane region" description="Helical" evidence="6">
    <location>
        <begin position="205"/>
        <end position="231"/>
    </location>
</feature>
<dbReference type="PANTHER" id="PTHR43839">
    <property type="entry name" value="OPPC IN A BINDING PROTEIN-DEPENDENT TRANSPORT SYSTEM"/>
    <property type="match status" value="1"/>
</dbReference>
<organism evidence="8 9">
    <name type="scientific">Neobacillus cucumis</name>
    <dbReference type="NCBI Taxonomy" id="1740721"/>
    <lineage>
        <taxon>Bacteria</taxon>
        <taxon>Bacillati</taxon>
        <taxon>Bacillota</taxon>
        <taxon>Bacilli</taxon>
        <taxon>Bacillales</taxon>
        <taxon>Bacillaceae</taxon>
        <taxon>Neobacillus</taxon>
    </lineage>
</organism>
<comment type="subcellular location">
    <subcellularLocation>
        <location evidence="6">Cell membrane</location>
        <topology evidence="6">Multi-pass membrane protein</topology>
    </subcellularLocation>
    <subcellularLocation>
        <location evidence="1">Membrane</location>
        <topology evidence="1">Multi-pass membrane protein</topology>
    </subcellularLocation>
</comment>
<name>A0A2N5HP40_9BACI</name>
<evidence type="ECO:0000256" key="6">
    <source>
        <dbReference type="RuleBase" id="RU363032"/>
    </source>
</evidence>
<evidence type="ECO:0000313" key="9">
    <source>
        <dbReference type="Proteomes" id="UP000234950"/>
    </source>
</evidence>
<dbReference type="PANTHER" id="PTHR43839:SF3">
    <property type="entry name" value="OLIGOPEPTIDE ABC TRANSPORTER, PERMEASE PROTEIN"/>
    <property type="match status" value="1"/>
</dbReference>
<dbReference type="RefSeq" id="WP_101647032.1">
    <property type="nucleotide sequence ID" value="NZ_PGVE01000028.1"/>
</dbReference>
<gene>
    <name evidence="8" type="ORF">CVD27_06325</name>
</gene>
<comment type="caution">
    <text evidence="8">The sequence shown here is derived from an EMBL/GenBank/DDBJ whole genome shotgun (WGS) entry which is preliminary data.</text>
</comment>
<evidence type="ECO:0000259" key="7">
    <source>
        <dbReference type="PROSITE" id="PS50928"/>
    </source>
</evidence>
<comment type="similarity">
    <text evidence="6">Belongs to the binding-protein-dependent transport system permease family.</text>
</comment>
<protein>
    <recommendedName>
        <fullName evidence="7">ABC transmembrane type-1 domain-containing protein</fullName>
    </recommendedName>
</protein>
<keyword evidence="4 6" id="KW-1133">Transmembrane helix</keyword>
<evidence type="ECO:0000256" key="5">
    <source>
        <dbReference type="ARBA" id="ARBA00023136"/>
    </source>
</evidence>
<evidence type="ECO:0000256" key="2">
    <source>
        <dbReference type="ARBA" id="ARBA00022448"/>
    </source>
</evidence>
<evidence type="ECO:0000256" key="4">
    <source>
        <dbReference type="ARBA" id="ARBA00022989"/>
    </source>
</evidence>
<accession>A0A2N5HP40</accession>
<dbReference type="CDD" id="cd06261">
    <property type="entry name" value="TM_PBP2"/>
    <property type="match status" value="1"/>
</dbReference>
<reference evidence="8 9" key="1">
    <citation type="submission" date="2017-11" db="EMBL/GenBank/DDBJ databases">
        <title>Comparitive Functional Genomics of Dry Heat Resistant strains isolated from the Viking Spacecraft.</title>
        <authorList>
            <person name="Seuylemezian A."/>
            <person name="Cooper K."/>
            <person name="Vaishampayan P."/>
        </authorList>
    </citation>
    <scope>NUCLEOTIDE SEQUENCE [LARGE SCALE GENOMIC DNA]</scope>
    <source>
        <strain evidence="8 9">V32-6</strain>
    </source>
</reference>
<dbReference type="OrthoDB" id="2155652at2"/>
<dbReference type="EMBL" id="PGVE01000028">
    <property type="protein sequence ID" value="PLS07292.1"/>
    <property type="molecule type" value="Genomic_DNA"/>
</dbReference>
<feature type="transmembrane region" description="Helical" evidence="6">
    <location>
        <begin position="142"/>
        <end position="167"/>
    </location>
</feature>
<keyword evidence="5 6" id="KW-0472">Membrane</keyword>
<dbReference type="InterPro" id="IPR035906">
    <property type="entry name" value="MetI-like_sf"/>
</dbReference>
<dbReference type="Pfam" id="PF00528">
    <property type="entry name" value="BPD_transp_1"/>
    <property type="match status" value="1"/>
</dbReference>
<feature type="transmembrane region" description="Helical" evidence="6">
    <location>
        <begin position="271"/>
        <end position="290"/>
    </location>
</feature>
<keyword evidence="9" id="KW-1185">Reference proteome</keyword>
<feature type="transmembrane region" description="Helical" evidence="6">
    <location>
        <begin position="7"/>
        <end position="27"/>
    </location>
</feature>
<dbReference type="Proteomes" id="UP000234950">
    <property type="component" value="Unassembled WGS sequence"/>
</dbReference>
<feature type="domain" description="ABC transmembrane type-1" evidence="7">
    <location>
        <begin position="76"/>
        <end position="291"/>
    </location>
</feature>